<protein>
    <submittedName>
        <fullName evidence="2">Uncharacterized protein</fullName>
    </submittedName>
</protein>
<dbReference type="Proteomes" id="UP000712600">
    <property type="component" value="Unassembled WGS sequence"/>
</dbReference>
<accession>A0A8S9NJ38</accession>
<name>A0A8S9NJ38_BRACR</name>
<evidence type="ECO:0000313" key="3">
    <source>
        <dbReference type="Proteomes" id="UP000712600"/>
    </source>
</evidence>
<evidence type="ECO:0000313" key="2">
    <source>
        <dbReference type="EMBL" id="KAF3501069.1"/>
    </source>
</evidence>
<feature type="compositionally biased region" description="Pro residues" evidence="1">
    <location>
        <begin position="32"/>
        <end position="48"/>
    </location>
</feature>
<sequence>MPGDNTPKFIALPCPCAPPRPERLTVSAQSPPHSPPVKPPLFPVPLPQPNEVHASPMPSTFLTLESTPEKLNGAGKLTGNSKLHHNPSVLGILKQRASSICLRSHPQPPNHQIRN</sequence>
<dbReference type="EMBL" id="QGKX02001621">
    <property type="protein sequence ID" value="KAF3501069.1"/>
    <property type="molecule type" value="Genomic_DNA"/>
</dbReference>
<organism evidence="2 3">
    <name type="scientific">Brassica cretica</name>
    <name type="common">Mustard</name>
    <dbReference type="NCBI Taxonomy" id="69181"/>
    <lineage>
        <taxon>Eukaryota</taxon>
        <taxon>Viridiplantae</taxon>
        <taxon>Streptophyta</taxon>
        <taxon>Embryophyta</taxon>
        <taxon>Tracheophyta</taxon>
        <taxon>Spermatophyta</taxon>
        <taxon>Magnoliopsida</taxon>
        <taxon>eudicotyledons</taxon>
        <taxon>Gunneridae</taxon>
        <taxon>Pentapetalae</taxon>
        <taxon>rosids</taxon>
        <taxon>malvids</taxon>
        <taxon>Brassicales</taxon>
        <taxon>Brassicaceae</taxon>
        <taxon>Brassiceae</taxon>
        <taxon>Brassica</taxon>
    </lineage>
</organism>
<dbReference type="AlphaFoldDB" id="A0A8S9NJ38"/>
<evidence type="ECO:0000256" key="1">
    <source>
        <dbReference type="SAM" id="MobiDB-lite"/>
    </source>
</evidence>
<reference evidence="2" key="1">
    <citation type="submission" date="2019-12" db="EMBL/GenBank/DDBJ databases">
        <title>Genome sequencing and annotation of Brassica cretica.</title>
        <authorList>
            <person name="Studholme D.J."/>
            <person name="Sarris P."/>
        </authorList>
    </citation>
    <scope>NUCLEOTIDE SEQUENCE</scope>
    <source>
        <strain evidence="2">PFS-109/04</strain>
        <tissue evidence="2">Leaf</tissue>
    </source>
</reference>
<proteinExistence type="predicted"/>
<feature type="region of interest" description="Disordered" evidence="1">
    <location>
        <begin position="20"/>
        <end position="58"/>
    </location>
</feature>
<gene>
    <name evidence="2" type="ORF">F2Q69_00040198</name>
</gene>
<comment type="caution">
    <text evidence="2">The sequence shown here is derived from an EMBL/GenBank/DDBJ whole genome shotgun (WGS) entry which is preliminary data.</text>
</comment>